<feature type="domain" description="Peptidase C54 catalytic" evidence="13">
    <location>
        <begin position="77"/>
        <end position="398"/>
    </location>
</feature>
<keyword evidence="6 11" id="KW-0378">Hydrolase</keyword>
<gene>
    <name evidence="14 16" type="primary">ATG4C</name>
</gene>
<keyword evidence="9 11" id="KW-0072">Autophagy</keyword>
<dbReference type="Ensembl" id="ENSECAT00000056570.3">
    <property type="protein sequence ID" value="ENSECAP00000029390.2"/>
    <property type="gene ID" value="ENSECAG00000000823.4"/>
</dbReference>
<dbReference type="Proteomes" id="UP000002281">
    <property type="component" value="Chromosome 5"/>
</dbReference>
<evidence type="ECO:0000256" key="12">
    <source>
        <dbReference type="SAM" id="MobiDB-lite"/>
    </source>
</evidence>
<dbReference type="VGNC" id="VGNC:15624">
    <property type="gene designation" value="ATG4C"/>
</dbReference>
<comment type="function">
    <text evidence="11">Cysteine protease that plays a key role in autophagy by mediating both proteolytic activation and delipidation of ATG8 family proteins.</text>
</comment>
<evidence type="ECO:0000256" key="2">
    <source>
        <dbReference type="ARBA" id="ARBA00010958"/>
    </source>
</evidence>
<evidence type="ECO:0000256" key="4">
    <source>
        <dbReference type="ARBA" id="ARBA00022490"/>
    </source>
</evidence>
<dbReference type="GO" id="GO:0000423">
    <property type="term" value="P:mitophagy"/>
    <property type="evidence" value="ECO:0000318"/>
    <property type="project" value="GO_Central"/>
</dbReference>
<dbReference type="InterPro" id="IPR038765">
    <property type="entry name" value="Papain-like_cys_pep_sf"/>
</dbReference>
<protein>
    <recommendedName>
        <fullName evidence="11">Cysteine protease</fullName>
        <ecNumber evidence="11">3.4.22.-</ecNumber>
    </recommendedName>
</protein>
<feature type="region of interest" description="Disordered" evidence="12">
    <location>
        <begin position="463"/>
        <end position="581"/>
    </location>
</feature>
<reference evidence="14" key="3">
    <citation type="submission" date="2025-09" db="UniProtKB">
        <authorList>
            <consortium name="Ensembl"/>
        </authorList>
    </citation>
    <scope>IDENTIFICATION</scope>
    <source>
        <strain evidence="14">Thoroughbred</strain>
    </source>
</reference>
<evidence type="ECO:0000259" key="13">
    <source>
        <dbReference type="Pfam" id="PF03416"/>
    </source>
</evidence>
<dbReference type="GO" id="GO:0035973">
    <property type="term" value="P:aggrephagy"/>
    <property type="evidence" value="ECO:0000318"/>
    <property type="project" value="GO_Central"/>
</dbReference>
<comment type="catalytic activity">
    <reaction evidence="10">
        <text>[protein]-C-terminal L-amino acid-glycyl-phosphatidylethanolamide + H2O = [protein]-C-terminal L-amino acid-glycine + a 1,2-diacyl-sn-glycero-3-phosphoethanolamine</text>
        <dbReference type="Rhea" id="RHEA:67548"/>
        <dbReference type="Rhea" id="RHEA-COMP:17323"/>
        <dbReference type="Rhea" id="RHEA-COMP:17324"/>
        <dbReference type="ChEBI" id="CHEBI:15377"/>
        <dbReference type="ChEBI" id="CHEBI:64612"/>
        <dbReference type="ChEBI" id="CHEBI:172940"/>
        <dbReference type="ChEBI" id="CHEBI:172941"/>
    </reaction>
    <physiologicalReaction direction="left-to-right" evidence="10">
        <dbReference type="Rhea" id="RHEA:67549"/>
    </physiologicalReaction>
</comment>
<evidence type="ECO:0000256" key="8">
    <source>
        <dbReference type="ARBA" id="ARBA00022927"/>
    </source>
</evidence>
<evidence type="ECO:0000313" key="15">
    <source>
        <dbReference type="Proteomes" id="UP000002281"/>
    </source>
</evidence>
<feature type="compositionally biased region" description="Basic and acidic residues" evidence="12">
    <location>
        <begin position="468"/>
        <end position="487"/>
    </location>
</feature>
<dbReference type="ExpressionAtlas" id="A0A3Q2H6C4">
    <property type="expression patterns" value="baseline"/>
</dbReference>
<evidence type="ECO:0000256" key="11">
    <source>
        <dbReference type="RuleBase" id="RU363115"/>
    </source>
</evidence>
<accession>A0A3Q2H6C4</accession>
<sequence length="666" mass="74420">MEATGTDEVDKLKTKFISAWNNMKYSWVLKTKTYFSRNSPVLLLGKCYHFKYEDENKLLPARSGCTIEDHIIAGNVEEFRKDFTSRIWLTYREEFPQIEGSTLTTDCGWGCTLRTGQMLLAQGLILHFLGRAWTWPDALNIENSDFESWTSNTVKKFTASFEASLSEERELKTPTISLKETIGRYSDDHEMRNEIYHRKIISWFGDSPLALFGLHQLIEYGKKSGKKAGDWYGPAVVAHILRKAVEEARHPDLQGITIYVAQDCTVYSSDVIDKQCASMASDHADDKAVIILVPVRLGGERTNTDYLDFVKGILSLEYCVGIIGGKPKQSYYFAGFQDDSLIYMDPHYCQSFVDVSIKDFPLETFHCPSPKKMSFRKMDPSCTIGFYCRNVQDFKRASEEITKVQDLAKCVWAVSIPSPLSREERSCEMHIPVTRRAPDLERPERKWSYAIWEEKEVGGEMLVQTTGPERHGRGEPVWKGCKEERKGAGVTEGGDERAGGSPPRTSPPRSSPPRSHPRSSPPRSSPPRSSPPRTSPPRTSPPRTFVSRLPSREKSFRNPSGCTEDGPTPDGSESRSQRRLLKRRCKSPLLLDLRLRPGGGQGSTEDCAGVILMSVAKPGLGSVFKSLRASCPSARARPGLPHHDVRSLAPCKAFGGPGGPDGPSVP</sequence>
<keyword evidence="7" id="KW-0788">Thiol protease</keyword>
<dbReference type="GO" id="GO:0005737">
    <property type="term" value="C:cytoplasm"/>
    <property type="evidence" value="ECO:0000318"/>
    <property type="project" value="GO_Central"/>
</dbReference>
<evidence type="ECO:0000256" key="10">
    <source>
        <dbReference type="ARBA" id="ARBA00029362"/>
    </source>
</evidence>
<dbReference type="Bgee" id="ENSECAG00000000823">
    <property type="expression patterns" value="Expressed in spinal cord and 23 other cell types or tissues"/>
</dbReference>
<evidence type="ECO:0000256" key="3">
    <source>
        <dbReference type="ARBA" id="ARBA00022448"/>
    </source>
</evidence>
<dbReference type="Pfam" id="PF03416">
    <property type="entry name" value="Peptidase_C54"/>
    <property type="match status" value="1"/>
</dbReference>
<feature type="compositionally biased region" description="Gly residues" evidence="12">
    <location>
        <begin position="655"/>
        <end position="666"/>
    </location>
</feature>
<keyword evidence="15" id="KW-1185">Reference proteome</keyword>
<dbReference type="PANTHER" id="PTHR22624">
    <property type="entry name" value="CYSTEINE PROTEASE ATG4"/>
    <property type="match status" value="1"/>
</dbReference>
<dbReference type="AlphaFoldDB" id="A0A3Q2H6C4"/>
<reference evidence="14 15" key="1">
    <citation type="journal article" date="2009" name="Science">
        <title>Genome sequence, comparative analysis, and population genetics of the domestic horse.</title>
        <authorList>
            <consortium name="Broad Institute Genome Sequencing Platform"/>
            <consortium name="Broad Institute Whole Genome Assembly Team"/>
            <person name="Wade C.M."/>
            <person name="Giulotto E."/>
            <person name="Sigurdsson S."/>
            <person name="Zoli M."/>
            <person name="Gnerre S."/>
            <person name="Imsland F."/>
            <person name="Lear T.L."/>
            <person name="Adelson D.L."/>
            <person name="Bailey E."/>
            <person name="Bellone R.R."/>
            <person name="Bloecker H."/>
            <person name="Distl O."/>
            <person name="Edgar R.C."/>
            <person name="Garber M."/>
            <person name="Leeb T."/>
            <person name="Mauceli E."/>
            <person name="MacLeod J.N."/>
            <person name="Penedo M.C.T."/>
            <person name="Raison J.M."/>
            <person name="Sharpe T."/>
            <person name="Vogel J."/>
            <person name="Andersson L."/>
            <person name="Antczak D.F."/>
            <person name="Biagi T."/>
            <person name="Binns M.M."/>
            <person name="Chowdhary B.P."/>
            <person name="Coleman S.J."/>
            <person name="Della Valle G."/>
            <person name="Fryc S."/>
            <person name="Guerin G."/>
            <person name="Hasegawa T."/>
            <person name="Hill E.W."/>
            <person name="Jurka J."/>
            <person name="Kiialainen A."/>
            <person name="Lindgren G."/>
            <person name="Liu J."/>
            <person name="Magnani E."/>
            <person name="Mickelson J.R."/>
            <person name="Murray J."/>
            <person name="Nergadze S.G."/>
            <person name="Onofrio R."/>
            <person name="Pedroni S."/>
            <person name="Piras M.F."/>
            <person name="Raudsepp T."/>
            <person name="Rocchi M."/>
            <person name="Roeed K.H."/>
            <person name="Ryder O.A."/>
            <person name="Searle S."/>
            <person name="Skow L."/>
            <person name="Swinburne J.E."/>
            <person name="Syvaenen A.C."/>
            <person name="Tozaki T."/>
            <person name="Valberg S.J."/>
            <person name="Vaudin M."/>
            <person name="White J.R."/>
            <person name="Zody M.C."/>
            <person name="Lander E.S."/>
            <person name="Lindblad-Toh K."/>
        </authorList>
    </citation>
    <scope>NUCLEOTIDE SEQUENCE [LARGE SCALE GENOMIC DNA]</scope>
    <source>
        <strain evidence="14 15">Thoroughbred</strain>
    </source>
</reference>
<dbReference type="EC" id="3.4.22.-" evidence="11"/>
<dbReference type="PANTHER" id="PTHR22624:SF38">
    <property type="entry name" value="CYSTEINE PROTEASE ATG4C"/>
    <property type="match status" value="1"/>
</dbReference>
<evidence type="ECO:0000256" key="6">
    <source>
        <dbReference type="ARBA" id="ARBA00022801"/>
    </source>
</evidence>
<dbReference type="GO" id="GO:0034727">
    <property type="term" value="P:piecemeal microautophagy of the nucleus"/>
    <property type="evidence" value="ECO:0000318"/>
    <property type="project" value="GO_Central"/>
</dbReference>
<evidence type="ECO:0000256" key="7">
    <source>
        <dbReference type="ARBA" id="ARBA00022807"/>
    </source>
</evidence>
<evidence type="ECO:0000313" key="14">
    <source>
        <dbReference type="Ensembl" id="ENSECAP00000029390.2"/>
    </source>
</evidence>
<comment type="similarity">
    <text evidence="2 11">Belongs to the peptidase C54 family.</text>
</comment>
<name>A0A3Q2H6C4_HORSE</name>
<dbReference type="InterPro" id="IPR005078">
    <property type="entry name" value="Peptidase_C54"/>
</dbReference>
<feature type="compositionally biased region" description="Pro residues" evidence="12">
    <location>
        <begin position="519"/>
        <end position="540"/>
    </location>
</feature>
<feature type="region of interest" description="Disordered" evidence="12">
    <location>
        <begin position="634"/>
        <end position="666"/>
    </location>
</feature>
<organism evidence="14 15">
    <name type="scientific">Equus caballus</name>
    <name type="common">Horse</name>
    <dbReference type="NCBI Taxonomy" id="9796"/>
    <lineage>
        <taxon>Eukaryota</taxon>
        <taxon>Metazoa</taxon>
        <taxon>Chordata</taxon>
        <taxon>Craniata</taxon>
        <taxon>Vertebrata</taxon>
        <taxon>Euteleostomi</taxon>
        <taxon>Mammalia</taxon>
        <taxon>Eutheria</taxon>
        <taxon>Laurasiatheria</taxon>
        <taxon>Perissodactyla</taxon>
        <taxon>Equidae</taxon>
        <taxon>Equus</taxon>
    </lineage>
</organism>
<proteinExistence type="inferred from homology"/>
<comment type="subcellular location">
    <subcellularLocation>
        <location evidence="1 11">Cytoplasm</location>
    </subcellularLocation>
</comment>
<keyword evidence="5 11" id="KW-0645">Protease</keyword>
<reference evidence="14" key="2">
    <citation type="submission" date="2025-08" db="UniProtKB">
        <authorList>
            <consortium name="Ensembl"/>
        </authorList>
    </citation>
    <scope>IDENTIFICATION</scope>
    <source>
        <strain evidence="14">Thoroughbred</strain>
    </source>
</reference>
<dbReference type="GO" id="GO:0000045">
    <property type="term" value="P:autophagosome assembly"/>
    <property type="evidence" value="ECO:0000318"/>
    <property type="project" value="GO_Central"/>
</dbReference>
<dbReference type="SUPFAM" id="SSF54001">
    <property type="entry name" value="Cysteine proteinases"/>
    <property type="match status" value="1"/>
</dbReference>
<keyword evidence="3" id="KW-0813">Transport</keyword>
<evidence type="ECO:0000313" key="16">
    <source>
        <dbReference type="VGNC" id="VGNC:15624"/>
    </source>
</evidence>
<keyword evidence="8 11" id="KW-0653">Protein transport</keyword>
<dbReference type="GO" id="GO:0015031">
    <property type="term" value="P:protein transport"/>
    <property type="evidence" value="ECO:0007669"/>
    <property type="project" value="UniProtKB-KW"/>
</dbReference>
<keyword evidence="4 11" id="KW-0963">Cytoplasm</keyword>
<dbReference type="GeneTree" id="ENSGT00530000063000"/>
<evidence type="ECO:0000256" key="9">
    <source>
        <dbReference type="ARBA" id="ARBA00023006"/>
    </source>
</evidence>
<dbReference type="InterPro" id="IPR046792">
    <property type="entry name" value="Peptidase_C54_cat"/>
</dbReference>
<dbReference type="GO" id="GO:0019786">
    <property type="term" value="F:protein-phosphatidylethanolamide deconjugating activity"/>
    <property type="evidence" value="ECO:0000318"/>
    <property type="project" value="GO_Central"/>
</dbReference>
<evidence type="ECO:0000256" key="5">
    <source>
        <dbReference type="ARBA" id="ARBA00022670"/>
    </source>
</evidence>
<dbReference type="GO" id="GO:0004197">
    <property type="term" value="F:cysteine-type endopeptidase activity"/>
    <property type="evidence" value="ECO:0000318"/>
    <property type="project" value="GO_Central"/>
</dbReference>
<dbReference type="GO" id="GO:0016485">
    <property type="term" value="P:protein processing"/>
    <property type="evidence" value="ECO:0000318"/>
    <property type="project" value="GO_Central"/>
</dbReference>
<evidence type="ECO:0000256" key="1">
    <source>
        <dbReference type="ARBA" id="ARBA00004496"/>
    </source>
</evidence>